<gene>
    <name evidence="9" type="ORF">SAMN05216249_10856</name>
</gene>
<keyword evidence="3" id="KW-1003">Cell membrane</keyword>
<feature type="transmembrane region" description="Helical" evidence="7">
    <location>
        <begin position="138"/>
        <end position="156"/>
    </location>
</feature>
<evidence type="ECO:0000313" key="10">
    <source>
        <dbReference type="Proteomes" id="UP000198838"/>
    </source>
</evidence>
<dbReference type="InterPro" id="IPR050638">
    <property type="entry name" value="AA-Vitamin_Transporters"/>
</dbReference>
<keyword evidence="6 7" id="KW-0472">Membrane</keyword>
<evidence type="ECO:0000313" key="9">
    <source>
        <dbReference type="EMBL" id="SFB06683.1"/>
    </source>
</evidence>
<feature type="transmembrane region" description="Helical" evidence="7">
    <location>
        <begin position="196"/>
        <end position="215"/>
    </location>
</feature>
<evidence type="ECO:0000256" key="3">
    <source>
        <dbReference type="ARBA" id="ARBA00022475"/>
    </source>
</evidence>
<comment type="similarity">
    <text evidence="2">Belongs to the EamA transporter family.</text>
</comment>
<comment type="subcellular location">
    <subcellularLocation>
        <location evidence="1">Cell membrane</location>
        <topology evidence="1">Multi-pass membrane protein</topology>
    </subcellularLocation>
</comment>
<evidence type="ECO:0000256" key="7">
    <source>
        <dbReference type="SAM" id="Phobius"/>
    </source>
</evidence>
<feature type="transmembrane region" description="Helical" evidence="7">
    <location>
        <begin position="168"/>
        <end position="184"/>
    </location>
</feature>
<dbReference type="PANTHER" id="PTHR32322">
    <property type="entry name" value="INNER MEMBRANE TRANSPORTER"/>
    <property type="match status" value="1"/>
</dbReference>
<sequence>MKKSIYETIPVILLFAVICGLLWGSAFPCIKLGYKFFHIDAKDTAGQILFAGIRFSLAGIMVIIFNCIKNKKFMYPKTFASVKRTLSLSLFQTILQYIFFYMGLAHTSGVKASIIESSSVFFIIILTCFILKMENMEINKVLGSLIGFGGILILNLSGLELSINSGDLMVMFSAFCGAMSSVLLRKFGNEDDTALLCGYQFFIGGIILIVLAVFGKGKIEYWDTKGVFLLLYLAFISAAAYSLWALLLKYNQASKIGVLGFLNPLFGVLLSALLLGEDAFNMKSLMALILVCLGIFLVYRKKSV</sequence>
<feature type="transmembrane region" description="Helical" evidence="7">
    <location>
        <begin position="256"/>
        <end position="276"/>
    </location>
</feature>
<dbReference type="Proteomes" id="UP000198838">
    <property type="component" value="Unassembled WGS sequence"/>
</dbReference>
<evidence type="ECO:0000256" key="4">
    <source>
        <dbReference type="ARBA" id="ARBA00022692"/>
    </source>
</evidence>
<evidence type="ECO:0000259" key="8">
    <source>
        <dbReference type="Pfam" id="PF00892"/>
    </source>
</evidence>
<feature type="transmembrane region" description="Helical" evidence="7">
    <location>
        <begin position="12"/>
        <end position="34"/>
    </location>
</feature>
<dbReference type="InterPro" id="IPR000620">
    <property type="entry name" value="EamA_dom"/>
</dbReference>
<accession>A0A1I0Y392</accession>
<dbReference type="STRING" id="1120918.SAMN05216249_10856"/>
<feature type="transmembrane region" description="Helical" evidence="7">
    <location>
        <begin position="46"/>
        <end position="65"/>
    </location>
</feature>
<dbReference type="InterPro" id="IPR037185">
    <property type="entry name" value="EmrE-like"/>
</dbReference>
<feature type="transmembrane region" description="Helical" evidence="7">
    <location>
        <begin position="282"/>
        <end position="299"/>
    </location>
</feature>
<feature type="transmembrane region" description="Helical" evidence="7">
    <location>
        <begin position="110"/>
        <end position="131"/>
    </location>
</feature>
<dbReference type="AlphaFoldDB" id="A0A1I0Y392"/>
<organism evidence="9 10">
    <name type="scientific">Acetitomaculum ruminis DSM 5522</name>
    <dbReference type="NCBI Taxonomy" id="1120918"/>
    <lineage>
        <taxon>Bacteria</taxon>
        <taxon>Bacillati</taxon>
        <taxon>Bacillota</taxon>
        <taxon>Clostridia</taxon>
        <taxon>Lachnospirales</taxon>
        <taxon>Lachnospiraceae</taxon>
        <taxon>Acetitomaculum</taxon>
    </lineage>
</organism>
<protein>
    <submittedName>
        <fullName evidence="9">Permease of the drug/metabolite transporter (DMT) superfamily</fullName>
    </submittedName>
</protein>
<keyword evidence="10" id="KW-1185">Reference proteome</keyword>
<keyword evidence="4 7" id="KW-0812">Transmembrane</keyword>
<evidence type="ECO:0000256" key="6">
    <source>
        <dbReference type="ARBA" id="ARBA00023136"/>
    </source>
</evidence>
<dbReference type="EMBL" id="FOJY01000008">
    <property type="protein sequence ID" value="SFB06683.1"/>
    <property type="molecule type" value="Genomic_DNA"/>
</dbReference>
<feature type="domain" description="EamA" evidence="8">
    <location>
        <begin position="13"/>
        <end position="155"/>
    </location>
</feature>
<proteinExistence type="inferred from homology"/>
<evidence type="ECO:0000256" key="5">
    <source>
        <dbReference type="ARBA" id="ARBA00022989"/>
    </source>
</evidence>
<name>A0A1I0Y392_9FIRM</name>
<reference evidence="9 10" key="1">
    <citation type="submission" date="2016-10" db="EMBL/GenBank/DDBJ databases">
        <authorList>
            <person name="de Groot N.N."/>
        </authorList>
    </citation>
    <scope>NUCLEOTIDE SEQUENCE [LARGE SCALE GENOMIC DNA]</scope>
    <source>
        <strain evidence="9 10">DSM 5522</strain>
    </source>
</reference>
<evidence type="ECO:0000256" key="2">
    <source>
        <dbReference type="ARBA" id="ARBA00007362"/>
    </source>
</evidence>
<dbReference type="GO" id="GO:0005886">
    <property type="term" value="C:plasma membrane"/>
    <property type="evidence" value="ECO:0007669"/>
    <property type="project" value="UniProtKB-SubCell"/>
</dbReference>
<evidence type="ECO:0000256" key="1">
    <source>
        <dbReference type="ARBA" id="ARBA00004651"/>
    </source>
</evidence>
<feature type="domain" description="EamA" evidence="8">
    <location>
        <begin position="165"/>
        <end position="299"/>
    </location>
</feature>
<dbReference type="SUPFAM" id="SSF103481">
    <property type="entry name" value="Multidrug resistance efflux transporter EmrE"/>
    <property type="match status" value="2"/>
</dbReference>
<feature type="transmembrane region" description="Helical" evidence="7">
    <location>
        <begin position="227"/>
        <end position="247"/>
    </location>
</feature>
<dbReference type="RefSeq" id="WP_092872033.1">
    <property type="nucleotide sequence ID" value="NZ_FOJY01000008.1"/>
</dbReference>
<dbReference type="OrthoDB" id="3190463at2"/>
<dbReference type="Pfam" id="PF00892">
    <property type="entry name" value="EamA"/>
    <property type="match status" value="2"/>
</dbReference>
<feature type="transmembrane region" description="Helical" evidence="7">
    <location>
        <begin position="86"/>
        <end position="104"/>
    </location>
</feature>
<dbReference type="PANTHER" id="PTHR32322:SF18">
    <property type="entry name" value="S-ADENOSYLMETHIONINE_S-ADENOSYLHOMOCYSTEINE TRANSPORTER"/>
    <property type="match status" value="1"/>
</dbReference>
<keyword evidence="5 7" id="KW-1133">Transmembrane helix</keyword>